<name>A0ACB8Z544_ARCLA</name>
<dbReference type="Proteomes" id="UP001055879">
    <property type="component" value="Linkage Group LG11"/>
</dbReference>
<reference evidence="1 2" key="2">
    <citation type="journal article" date="2022" name="Mol. Ecol. Resour.">
        <title>The genomes of chicory, endive, great burdock and yacon provide insights into Asteraceae paleo-polyploidization history and plant inulin production.</title>
        <authorList>
            <person name="Fan W."/>
            <person name="Wang S."/>
            <person name="Wang H."/>
            <person name="Wang A."/>
            <person name="Jiang F."/>
            <person name="Liu H."/>
            <person name="Zhao H."/>
            <person name="Xu D."/>
            <person name="Zhang Y."/>
        </authorList>
    </citation>
    <scope>NUCLEOTIDE SEQUENCE [LARGE SCALE GENOMIC DNA]</scope>
    <source>
        <strain evidence="2">cv. Niubang</strain>
    </source>
</reference>
<gene>
    <name evidence="1" type="ORF">L6452_32499</name>
</gene>
<keyword evidence="2" id="KW-1185">Reference proteome</keyword>
<evidence type="ECO:0000313" key="1">
    <source>
        <dbReference type="EMBL" id="KAI3692678.1"/>
    </source>
</evidence>
<organism evidence="1 2">
    <name type="scientific">Arctium lappa</name>
    <name type="common">Greater burdock</name>
    <name type="synonym">Lappa major</name>
    <dbReference type="NCBI Taxonomy" id="4217"/>
    <lineage>
        <taxon>Eukaryota</taxon>
        <taxon>Viridiplantae</taxon>
        <taxon>Streptophyta</taxon>
        <taxon>Embryophyta</taxon>
        <taxon>Tracheophyta</taxon>
        <taxon>Spermatophyta</taxon>
        <taxon>Magnoliopsida</taxon>
        <taxon>eudicotyledons</taxon>
        <taxon>Gunneridae</taxon>
        <taxon>Pentapetalae</taxon>
        <taxon>asterids</taxon>
        <taxon>campanulids</taxon>
        <taxon>Asterales</taxon>
        <taxon>Asteraceae</taxon>
        <taxon>Carduoideae</taxon>
        <taxon>Cardueae</taxon>
        <taxon>Arctiinae</taxon>
        <taxon>Arctium</taxon>
    </lineage>
</organism>
<dbReference type="EMBL" id="CM042057">
    <property type="protein sequence ID" value="KAI3692678.1"/>
    <property type="molecule type" value="Genomic_DNA"/>
</dbReference>
<protein>
    <submittedName>
        <fullName evidence="1">Uncharacterized protein</fullName>
    </submittedName>
</protein>
<evidence type="ECO:0000313" key="2">
    <source>
        <dbReference type="Proteomes" id="UP001055879"/>
    </source>
</evidence>
<comment type="caution">
    <text evidence="1">The sequence shown here is derived from an EMBL/GenBank/DDBJ whole genome shotgun (WGS) entry which is preliminary data.</text>
</comment>
<proteinExistence type="predicted"/>
<accession>A0ACB8Z544</accession>
<sequence length="68" mass="7858">MVDETCKLIVGFVALLPVYIVIISFEFSFLSFESFRVSPNLAGRLLVFCLLSSNIHWFFPFYLLSNVF</sequence>
<reference evidence="2" key="1">
    <citation type="journal article" date="2022" name="Mol. Ecol. Resour.">
        <title>The genomes of chicory, endive, great burdock and yacon provide insights into Asteraceae palaeo-polyploidization history and plant inulin production.</title>
        <authorList>
            <person name="Fan W."/>
            <person name="Wang S."/>
            <person name="Wang H."/>
            <person name="Wang A."/>
            <person name="Jiang F."/>
            <person name="Liu H."/>
            <person name="Zhao H."/>
            <person name="Xu D."/>
            <person name="Zhang Y."/>
        </authorList>
    </citation>
    <scope>NUCLEOTIDE SEQUENCE [LARGE SCALE GENOMIC DNA]</scope>
    <source>
        <strain evidence="2">cv. Niubang</strain>
    </source>
</reference>